<accession>A0ABU8NU29</accession>
<dbReference type="PANTHER" id="PTHR42951:SF15">
    <property type="entry name" value="METALLO-BETA-LACTAMASE SUPERFAMILY PROTEIN"/>
    <property type="match status" value="1"/>
</dbReference>
<dbReference type="RefSeq" id="WP_288882629.1">
    <property type="nucleotide sequence ID" value="NZ_CBFGNQ010000008.1"/>
</dbReference>
<dbReference type="SUPFAM" id="SSF56281">
    <property type="entry name" value="Metallo-hydrolase/oxidoreductase"/>
    <property type="match status" value="1"/>
</dbReference>
<dbReference type="InterPro" id="IPR050855">
    <property type="entry name" value="NDM-1-like"/>
</dbReference>
<keyword evidence="3" id="KW-1185">Reference proteome</keyword>
<protein>
    <submittedName>
        <fullName evidence="2">MBL fold metallo-hydrolase</fullName>
    </submittedName>
</protein>
<proteinExistence type="predicted"/>
<name>A0ABU8NU29_9SPHI</name>
<dbReference type="Pfam" id="PF00753">
    <property type="entry name" value="Lactamase_B"/>
    <property type="match status" value="1"/>
</dbReference>
<gene>
    <name evidence="2" type="ORF">WAE58_20890</name>
</gene>
<dbReference type="EMBL" id="JBBEUB010000008">
    <property type="protein sequence ID" value="MEJ2904915.1"/>
    <property type="molecule type" value="Genomic_DNA"/>
</dbReference>
<dbReference type="InterPro" id="IPR001279">
    <property type="entry name" value="Metallo-B-lactamas"/>
</dbReference>
<feature type="domain" description="Metallo-beta-lactamase" evidence="1">
    <location>
        <begin position="18"/>
        <end position="222"/>
    </location>
</feature>
<comment type="caution">
    <text evidence="2">The sequence shown here is derived from an EMBL/GenBank/DDBJ whole genome shotgun (WGS) entry which is preliminary data.</text>
</comment>
<sequence length="242" mass="27365">MKINCLEIKYSFSGAETILHPALLSSEHELILVDCGYEGSLPLIEKAMNQIGFSLKNLTSIIVTHHDIDHIGGLHEIKEVYPHVKVCSSSTEANYVNGRKKSLRMLQAQKIYPELPESEKANARYFQLMLTSVKPVNVDYVFTTDDFKENKDLRIIPTPGHMPGHISIYLYRTKTLIAGDALVIENGHLNIANPQYTLNLPAAIRSIEKLIELEINELICYHGGIVRKNVKQQLIDLRKSIF</sequence>
<evidence type="ECO:0000259" key="1">
    <source>
        <dbReference type="SMART" id="SM00849"/>
    </source>
</evidence>
<dbReference type="Gene3D" id="3.60.15.10">
    <property type="entry name" value="Ribonuclease Z/Hydroxyacylglutathione hydrolase-like"/>
    <property type="match status" value="1"/>
</dbReference>
<evidence type="ECO:0000313" key="3">
    <source>
        <dbReference type="Proteomes" id="UP001378956"/>
    </source>
</evidence>
<dbReference type="SMART" id="SM00849">
    <property type="entry name" value="Lactamase_B"/>
    <property type="match status" value="1"/>
</dbReference>
<evidence type="ECO:0000313" key="2">
    <source>
        <dbReference type="EMBL" id="MEJ2904915.1"/>
    </source>
</evidence>
<organism evidence="2 3">
    <name type="scientific">Pedobacter panaciterrae</name>
    <dbReference type="NCBI Taxonomy" id="363849"/>
    <lineage>
        <taxon>Bacteria</taxon>
        <taxon>Pseudomonadati</taxon>
        <taxon>Bacteroidota</taxon>
        <taxon>Sphingobacteriia</taxon>
        <taxon>Sphingobacteriales</taxon>
        <taxon>Sphingobacteriaceae</taxon>
        <taxon>Pedobacter</taxon>
    </lineage>
</organism>
<dbReference type="CDD" id="cd07721">
    <property type="entry name" value="yflN-like_MBL-fold"/>
    <property type="match status" value="1"/>
</dbReference>
<dbReference type="InterPro" id="IPR036866">
    <property type="entry name" value="RibonucZ/Hydroxyglut_hydro"/>
</dbReference>
<dbReference type="Proteomes" id="UP001378956">
    <property type="component" value="Unassembled WGS sequence"/>
</dbReference>
<reference evidence="2 3" key="1">
    <citation type="submission" date="2024-03" db="EMBL/GenBank/DDBJ databases">
        <title>Sequence of Lycoming College Course Isolates.</title>
        <authorList>
            <person name="Plotts O."/>
            <person name="Newman J."/>
        </authorList>
    </citation>
    <scope>NUCLEOTIDE SEQUENCE [LARGE SCALE GENOMIC DNA]</scope>
    <source>
        <strain evidence="2 3">CJB-3</strain>
    </source>
</reference>
<dbReference type="PANTHER" id="PTHR42951">
    <property type="entry name" value="METALLO-BETA-LACTAMASE DOMAIN-CONTAINING"/>
    <property type="match status" value="1"/>
</dbReference>